<organism evidence="1 2">
    <name type="scientific">Ilyodon furcidens</name>
    <name type="common">goldbreast splitfin</name>
    <dbReference type="NCBI Taxonomy" id="33524"/>
    <lineage>
        <taxon>Eukaryota</taxon>
        <taxon>Metazoa</taxon>
        <taxon>Chordata</taxon>
        <taxon>Craniata</taxon>
        <taxon>Vertebrata</taxon>
        <taxon>Euteleostomi</taxon>
        <taxon>Actinopterygii</taxon>
        <taxon>Neopterygii</taxon>
        <taxon>Teleostei</taxon>
        <taxon>Neoteleostei</taxon>
        <taxon>Acanthomorphata</taxon>
        <taxon>Ovalentaria</taxon>
        <taxon>Atherinomorphae</taxon>
        <taxon>Cyprinodontiformes</taxon>
        <taxon>Goodeidae</taxon>
        <taxon>Ilyodon</taxon>
    </lineage>
</organism>
<dbReference type="EMBL" id="JAHRIQ010023349">
    <property type="protein sequence ID" value="MEQ2227930.1"/>
    <property type="molecule type" value="Genomic_DNA"/>
</dbReference>
<keyword evidence="2" id="KW-1185">Reference proteome</keyword>
<protein>
    <submittedName>
        <fullName evidence="1">Uncharacterized protein</fullName>
    </submittedName>
</protein>
<evidence type="ECO:0000313" key="1">
    <source>
        <dbReference type="EMBL" id="MEQ2227930.1"/>
    </source>
</evidence>
<accession>A0ABV0T6A4</accession>
<proteinExistence type="predicted"/>
<sequence>MSNRSVFTVVMPLSGLQEADHGGGREKKQTWKPRNSFTEARFRPGRLSNTHAIRCARLSTTKSSCCEENKFNLNLSD</sequence>
<dbReference type="Proteomes" id="UP001482620">
    <property type="component" value="Unassembled WGS sequence"/>
</dbReference>
<name>A0ABV0T6A4_9TELE</name>
<gene>
    <name evidence="1" type="ORF">ILYODFUR_003458</name>
</gene>
<comment type="caution">
    <text evidence="1">The sequence shown here is derived from an EMBL/GenBank/DDBJ whole genome shotgun (WGS) entry which is preliminary data.</text>
</comment>
<evidence type="ECO:0000313" key="2">
    <source>
        <dbReference type="Proteomes" id="UP001482620"/>
    </source>
</evidence>
<reference evidence="1 2" key="1">
    <citation type="submission" date="2021-06" db="EMBL/GenBank/DDBJ databases">
        <authorList>
            <person name="Palmer J.M."/>
        </authorList>
    </citation>
    <scope>NUCLEOTIDE SEQUENCE [LARGE SCALE GENOMIC DNA]</scope>
    <source>
        <strain evidence="2">if_2019</strain>
        <tissue evidence="1">Muscle</tissue>
    </source>
</reference>